<evidence type="ECO:0000313" key="2">
    <source>
        <dbReference type="EMBL" id="GGJ81495.1"/>
    </source>
</evidence>
<name>A0A917PJM0_9PSED</name>
<dbReference type="GO" id="GO:0006950">
    <property type="term" value="P:response to stress"/>
    <property type="evidence" value="ECO:0007669"/>
    <property type="project" value="TreeGrafter"/>
</dbReference>
<dbReference type="GO" id="GO:0003700">
    <property type="term" value="F:DNA-binding transcription factor activity"/>
    <property type="evidence" value="ECO:0007669"/>
    <property type="project" value="InterPro"/>
</dbReference>
<organism evidence="2 3">
    <name type="scientific">Pseudomonas matsuisoli</name>
    <dbReference type="NCBI Taxonomy" id="1515666"/>
    <lineage>
        <taxon>Bacteria</taxon>
        <taxon>Pseudomonadati</taxon>
        <taxon>Pseudomonadota</taxon>
        <taxon>Gammaproteobacteria</taxon>
        <taxon>Pseudomonadales</taxon>
        <taxon>Pseudomonadaceae</taxon>
        <taxon>Pseudomonas</taxon>
    </lineage>
</organism>
<gene>
    <name evidence="2" type="ORF">GCM10009304_04230</name>
</gene>
<dbReference type="InterPro" id="IPR036390">
    <property type="entry name" value="WH_DNA-bd_sf"/>
</dbReference>
<proteinExistence type="predicted"/>
<reference evidence="2" key="1">
    <citation type="journal article" date="2014" name="Int. J. Syst. Evol. Microbiol.">
        <title>Complete genome sequence of Corynebacterium casei LMG S-19264T (=DSM 44701T), isolated from a smear-ripened cheese.</title>
        <authorList>
            <consortium name="US DOE Joint Genome Institute (JGI-PGF)"/>
            <person name="Walter F."/>
            <person name="Albersmeier A."/>
            <person name="Kalinowski J."/>
            <person name="Ruckert C."/>
        </authorList>
    </citation>
    <scope>NUCLEOTIDE SEQUENCE</scope>
    <source>
        <strain evidence="2">JCM 30078</strain>
    </source>
</reference>
<sequence length="169" mass="18895">MSETKNVRYRSFEVPLYQALRRLQQSAEVHAKRLSRYGGLTPLQLLILQVIAVERRLTASELAGLVSLSQASLSGVLDRLVARGMITRERDERDRRKQWLDLADAGREAIEEAPSLLPNHGLQRFIALPDWERHALLAALLRAADLFGEPALEAHDKAQPAVSNEGLAK</sequence>
<dbReference type="RefSeq" id="WP_188981479.1">
    <property type="nucleotide sequence ID" value="NZ_BMPO01000001.1"/>
</dbReference>
<dbReference type="InterPro" id="IPR039422">
    <property type="entry name" value="MarR/SlyA-like"/>
</dbReference>
<keyword evidence="3" id="KW-1185">Reference proteome</keyword>
<accession>A0A917PJM0</accession>
<dbReference type="Proteomes" id="UP000635983">
    <property type="component" value="Unassembled WGS sequence"/>
</dbReference>
<reference evidence="2" key="2">
    <citation type="submission" date="2020-09" db="EMBL/GenBank/DDBJ databases">
        <authorList>
            <person name="Sun Q."/>
            <person name="Ohkuma M."/>
        </authorList>
    </citation>
    <scope>NUCLEOTIDE SEQUENCE</scope>
    <source>
        <strain evidence="2">JCM 30078</strain>
    </source>
</reference>
<dbReference type="PANTHER" id="PTHR33164">
    <property type="entry name" value="TRANSCRIPTIONAL REGULATOR, MARR FAMILY"/>
    <property type="match status" value="1"/>
</dbReference>
<dbReference type="PANTHER" id="PTHR33164:SF89">
    <property type="entry name" value="MARR FAMILY REGULATORY PROTEIN"/>
    <property type="match status" value="1"/>
</dbReference>
<protein>
    <submittedName>
        <fullName evidence="2">Transcriptional regulator</fullName>
    </submittedName>
</protein>
<dbReference type="Pfam" id="PF01047">
    <property type="entry name" value="MarR"/>
    <property type="match status" value="1"/>
</dbReference>
<dbReference type="InterPro" id="IPR036388">
    <property type="entry name" value="WH-like_DNA-bd_sf"/>
</dbReference>
<dbReference type="SMART" id="SM00347">
    <property type="entry name" value="HTH_MARR"/>
    <property type="match status" value="1"/>
</dbReference>
<dbReference type="InterPro" id="IPR000835">
    <property type="entry name" value="HTH_MarR-typ"/>
</dbReference>
<feature type="domain" description="HTH marR-type" evidence="1">
    <location>
        <begin position="13"/>
        <end position="145"/>
    </location>
</feature>
<dbReference type="PRINTS" id="PR00598">
    <property type="entry name" value="HTHMARR"/>
</dbReference>
<evidence type="ECO:0000259" key="1">
    <source>
        <dbReference type="PROSITE" id="PS50995"/>
    </source>
</evidence>
<dbReference type="PROSITE" id="PS50995">
    <property type="entry name" value="HTH_MARR_2"/>
    <property type="match status" value="1"/>
</dbReference>
<dbReference type="EMBL" id="BMPO01000001">
    <property type="protein sequence ID" value="GGJ81495.1"/>
    <property type="molecule type" value="Genomic_DNA"/>
</dbReference>
<dbReference type="SUPFAM" id="SSF46785">
    <property type="entry name" value="Winged helix' DNA-binding domain"/>
    <property type="match status" value="1"/>
</dbReference>
<comment type="caution">
    <text evidence="2">The sequence shown here is derived from an EMBL/GenBank/DDBJ whole genome shotgun (WGS) entry which is preliminary data.</text>
</comment>
<dbReference type="AlphaFoldDB" id="A0A917PJM0"/>
<evidence type="ECO:0000313" key="3">
    <source>
        <dbReference type="Proteomes" id="UP000635983"/>
    </source>
</evidence>
<dbReference type="Gene3D" id="1.10.10.10">
    <property type="entry name" value="Winged helix-like DNA-binding domain superfamily/Winged helix DNA-binding domain"/>
    <property type="match status" value="1"/>
</dbReference>